<reference evidence="3 4" key="1">
    <citation type="submission" date="2022-03" db="EMBL/GenBank/DDBJ databases">
        <title>Isotopic signatures of nitrous oxide derived from detoxification processes.</title>
        <authorList>
            <person name="Behrendt U."/>
            <person name="Buchen C."/>
            <person name="Well R."/>
            <person name="Ulrich A."/>
            <person name="Rohe L."/>
            <person name="Kolb S."/>
            <person name="Schloter M."/>
            <person name="Horn M.A."/>
            <person name="Augustin J."/>
        </authorList>
    </citation>
    <scope>NUCLEOTIDE SEQUENCE [LARGE SCALE GENOMIC DNA]</scope>
    <source>
        <strain evidence="3 4">S4-C24</strain>
    </source>
</reference>
<dbReference type="PANTHER" id="PTHR36834">
    <property type="entry name" value="MEMBRANE PROTEIN-RELATED"/>
    <property type="match status" value="1"/>
</dbReference>
<accession>A0ABY3W765</accession>
<dbReference type="Proteomes" id="UP000829069">
    <property type="component" value="Chromosome"/>
</dbReference>
<feature type="domain" description="VanZ-like" evidence="2">
    <location>
        <begin position="19"/>
        <end position="137"/>
    </location>
</feature>
<name>A0ABY3W765_9MICC</name>
<organism evidence="3 4">
    <name type="scientific">Arthrobacter sulfonylureivorans</name>
    <dbReference type="NCBI Taxonomy" id="2486855"/>
    <lineage>
        <taxon>Bacteria</taxon>
        <taxon>Bacillati</taxon>
        <taxon>Actinomycetota</taxon>
        <taxon>Actinomycetes</taxon>
        <taxon>Micrococcales</taxon>
        <taxon>Micrococcaceae</taxon>
        <taxon>Arthrobacter</taxon>
    </lineage>
</organism>
<protein>
    <submittedName>
        <fullName evidence="3">VanZ family protein</fullName>
    </submittedName>
</protein>
<dbReference type="InterPro" id="IPR006976">
    <property type="entry name" value="VanZ-like"/>
</dbReference>
<feature type="transmembrane region" description="Helical" evidence="1">
    <location>
        <begin position="12"/>
        <end position="31"/>
    </location>
</feature>
<evidence type="ECO:0000313" key="3">
    <source>
        <dbReference type="EMBL" id="UNK44943.1"/>
    </source>
</evidence>
<keyword evidence="1" id="KW-1133">Transmembrane helix</keyword>
<evidence type="ECO:0000256" key="1">
    <source>
        <dbReference type="SAM" id="Phobius"/>
    </source>
</evidence>
<proteinExistence type="predicted"/>
<dbReference type="PANTHER" id="PTHR36834:SF1">
    <property type="entry name" value="INTEGRAL MEMBRANE PROTEIN"/>
    <property type="match status" value="1"/>
</dbReference>
<dbReference type="InterPro" id="IPR053150">
    <property type="entry name" value="Teicoplanin_resist-assoc"/>
</dbReference>
<sequence length="150" mass="16417">MQRGTPPERGRLTAATLLAVYILALALVVLWPTPMDAVANGLVQHVLSALHRAGAPVWFDYNLIESGANVVMFVPLGFLTALLLPAGWRWLTPAGALVFSAAIEWCQQAFLPGRHASLQDVWVNTLGAAIGTVLAYAWLEHRRNRRPVTR</sequence>
<gene>
    <name evidence="3" type="ORF">MNQ99_13400</name>
</gene>
<dbReference type="EMBL" id="CP093326">
    <property type="protein sequence ID" value="UNK44943.1"/>
    <property type="molecule type" value="Genomic_DNA"/>
</dbReference>
<dbReference type="Pfam" id="PF04892">
    <property type="entry name" value="VanZ"/>
    <property type="match status" value="1"/>
</dbReference>
<keyword evidence="1" id="KW-0472">Membrane</keyword>
<feature type="transmembrane region" description="Helical" evidence="1">
    <location>
        <begin position="122"/>
        <end position="139"/>
    </location>
</feature>
<keyword evidence="4" id="KW-1185">Reference proteome</keyword>
<feature type="transmembrane region" description="Helical" evidence="1">
    <location>
        <begin position="66"/>
        <end position="84"/>
    </location>
</feature>
<evidence type="ECO:0000313" key="4">
    <source>
        <dbReference type="Proteomes" id="UP000829069"/>
    </source>
</evidence>
<dbReference type="RefSeq" id="WP_241913268.1">
    <property type="nucleotide sequence ID" value="NZ_CP093326.1"/>
</dbReference>
<keyword evidence="1" id="KW-0812">Transmembrane</keyword>
<evidence type="ECO:0000259" key="2">
    <source>
        <dbReference type="Pfam" id="PF04892"/>
    </source>
</evidence>